<evidence type="ECO:0000313" key="3">
    <source>
        <dbReference type="Proteomes" id="UP001194468"/>
    </source>
</evidence>
<evidence type="ECO:0000313" key="1">
    <source>
        <dbReference type="EMBL" id="KAF8434760.1"/>
    </source>
</evidence>
<dbReference type="Proteomes" id="UP001194468">
    <property type="component" value="Unassembled WGS sequence"/>
</dbReference>
<dbReference type="EMBL" id="WHUW01000010">
    <property type="protein sequence ID" value="KAF8441284.1"/>
    <property type="molecule type" value="Genomic_DNA"/>
</dbReference>
<proteinExistence type="predicted"/>
<evidence type="ECO:0000313" key="2">
    <source>
        <dbReference type="EMBL" id="KAF8441284.1"/>
    </source>
</evidence>
<dbReference type="EMBL" id="WHUW01000027">
    <property type="protein sequence ID" value="KAF8434760.1"/>
    <property type="molecule type" value="Genomic_DNA"/>
</dbReference>
<comment type="caution">
    <text evidence="1">The sequence shown here is derived from an EMBL/GenBank/DDBJ whole genome shotgun (WGS) entry which is preliminary data.</text>
</comment>
<keyword evidence="3" id="KW-1185">Reference proteome</keyword>
<reference evidence="1" key="1">
    <citation type="submission" date="2019-10" db="EMBL/GenBank/DDBJ databases">
        <authorList>
            <consortium name="DOE Joint Genome Institute"/>
            <person name="Kuo A."/>
            <person name="Miyauchi S."/>
            <person name="Kiss E."/>
            <person name="Drula E."/>
            <person name="Kohler A."/>
            <person name="Sanchez-Garcia M."/>
            <person name="Andreopoulos B."/>
            <person name="Barry K.W."/>
            <person name="Bonito G."/>
            <person name="Buee M."/>
            <person name="Carver A."/>
            <person name="Chen C."/>
            <person name="Cichocki N."/>
            <person name="Clum A."/>
            <person name="Culley D."/>
            <person name="Crous P.W."/>
            <person name="Fauchery L."/>
            <person name="Girlanda M."/>
            <person name="Hayes R."/>
            <person name="Keri Z."/>
            <person name="LaButti K."/>
            <person name="Lipzen A."/>
            <person name="Lombard V."/>
            <person name="Magnuson J."/>
            <person name="Maillard F."/>
            <person name="Morin E."/>
            <person name="Murat C."/>
            <person name="Nolan M."/>
            <person name="Ohm R."/>
            <person name="Pangilinan J."/>
            <person name="Pereira M."/>
            <person name="Perotto S."/>
            <person name="Peter M."/>
            <person name="Riley R."/>
            <person name="Sitrit Y."/>
            <person name="Stielow B."/>
            <person name="Szollosi G."/>
            <person name="Zifcakova L."/>
            <person name="Stursova M."/>
            <person name="Spatafora J.W."/>
            <person name="Tedersoo L."/>
            <person name="Vaario L.-M."/>
            <person name="Yamada A."/>
            <person name="Yan M."/>
            <person name="Wang P."/>
            <person name="Xu J."/>
            <person name="Bruns T."/>
            <person name="Baldrian P."/>
            <person name="Vilgalys R."/>
            <person name="Henrissat B."/>
            <person name="Grigoriev I.V."/>
            <person name="Hibbett D."/>
            <person name="Nagy L.G."/>
            <person name="Martin F.M."/>
        </authorList>
    </citation>
    <scope>NUCLEOTIDE SEQUENCE</scope>
    <source>
        <strain evidence="1">BED1</strain>
    </source>
</reference>
<accession>A0AAD4BN09</accession>
<organism evidence="1 3">
    <name type="scientific">Boletus edulis BED1</name>
    <dbReference type="NCBI Taxonomy" id="1328754"/>
    <lineage>
        <taxon>Eukaryota</taxon>
        <taxon>Fungi</taxon>
        <taxon>Dikarya</taxon>
        <taxon>Basidiomycota</taxon>
        <taxon>Agaricomycotina</taxon>
        <taxon>Agaricomycetes</taxon>
        <taxon>Agaricomycetidae</taxon>
        <taxon>Boletales</taxon>
        <taxon>Boletineae</taxon>
        <taxon>Boletaceae</taxon>
        <taxon>Boletoideae</taxon>
        <taxon>Boletus</taxon>
    </lineage>
</organism>
<dbReference type="AlphaFoldDB" id="A0AAD4BN09"/>
<reference evidence="1" key="2">
    <citation type="journal article" date="2020" name="Nat. Commun.">
        <title>Large-scale genome sequencing of mycorrhizal fungi provides insights into the early evolution of symbiotic traits.</title>
        <authorList>
            <person name="Miyauchi S."/>
            <person name="Kiss E."/>
            <person name="Kuo A."/>
            <person name="Drula E."/>
            <person name="Kohler A."/>
            <person name="Sanchez-Garcia M."/>
            <person name="Morin E."/>
            <person name="Andreopoulos B."/>
            <person name="Barry K.W."/>
            <person name="Bonito G."/>
            <person name="Buee M."/>
            <person name="Carver A."/>
            <person name="Chen C."/>
            <person name="Cichocki N."/>
            <person name="Clum A."/>
            <person name="Culley D."/>
            <person name="Crous P.W."/>
            <person name="Fauchery L."/>
            <person name="Girlanda M."/>
            <person name="Hayes R.D."/>
            <person name="Keri Z."/>
            <person name="LaButti K."/>
            <person name="Lipzen A."/>
            <person name="Lombard V."/>
            <person name="Magnuson J."/>
            <person name="Maillard F."/>
            <person name="Murat C."/>
            <person name="Nolan M."/>
            <person name="Ohm R.A."/>
            <person name="Pangilinan J."/>
            <person name="Pereira M.F."/>
            <person name="Perotto S."/>
            <person name="Peter M."/>
            <person name="Pfister S."/>
            <person name="Riley R."/>
            <person name="Sitrit Y."/>
            <person name="Stielow J.B."/>
            <person name="Szollosi G."/>
            <person name="Zifcakova L."/>
            <person name="Stursova M."/>
            <person name="Spatafora J.W."/>
            <person name="Tedersoo L."/>
            <person name="Vaario L.M."/>
            <person name="Yamada A."/>
            <person name="Yan M."/>
            <person name="Wang P."/>
            <person name="Xu J."/>
            <person name="Bruns T."/>
            <person name="Baldrian P."/>
            <person name="Vilgalys R."/>
            <person name="Dunand C."/>
            <person name="Henrissat B."/>
            <person name="Grigoriev I.V."/>
            <person name="Hibbett D."/>
            <person name="Nagy L.G."/>
            <person name="Martin F.M."/>
        </authorList>
    </citation>
    <scope>NUCLEOTIDE SEQUENCE</scope>
    <source>
        <strain evidence="1">BED1</strain>
    </source>
</reference>
<name>A0AAD4BN09_BOLED</name>
<gene>
    <name evidence="2" type="ORF">L210DRAFT_3644592</name>
    <name evidence="1" type="ORF">L210DRAFT_3648880</name>
</gene>
<sequence length="281" mass="31243">MAPTYDSGIPSDWALARTDRLATYMVSLFNHTLHPESNDAPQIPPISLPNLCEADRMVGRLVRAYLCIPDVDIIRLAETVHRRRSEQTPEQDLYSEDDMLPEEVSAGWLELTEPAVITDKADSILLWYLPGAVSMPNQKLLWEKMSLLQKPLLNSIQGQHWRTSADLFKTDAAIKGAINLSPSWFQQGRHAGCSKPEVSSLLKGSRKDQSARGWIEANTDQLAILSAAMAIMHPDMYVTGREALVQLGKWAAEEGQTDMLDVLKIWPTPAALGPQRATSMV</sequence>
<protein>
    <submittedName>
        <fullName evidence="1">Uncharacterized protein</fullName>
    </submittedName>
</protein>